<evidence type="ECO:0000259" key="4">
    <source>
        <dbReference type="PROSITE" id="PS50175"/>
    </source>
</evidence>
<keyword evidence="6" id="KW-1185">Reference proteome</keyword>
<sequence length="160" mass="16758">GSLGLDLAAAVEVQLFDKKPVKVPTGVYGPVRINGKPVGCLLIGRSSASMSGLSVITGLIDADYTGEIYIMASTFFPPMVFPRGSKITQLIPLPQLTAGLQPLAEQVRGDGGFGSSTAPLMFLTAAMDRRPQVQVTVAYRGQQVNLHALLDTGADVSVIS</sequence>
<organism evidence="5 6">
    <name type="scientific">Dryobates pubescens</name>
    <name type="common">Downy woodpecker</name>
    <name type="synonym">Picoides pubescens</name>
    <dbReference type="NCBI Taxonomy" id="118200"/>
    <lineage>
        <taxon>Eukaryota</taxon>
        <taxon>Metazoa</taxon>
        <taxon>Chordata</taxon>
        <taxon>Craniata</taxon>
        <taxon>Vertebrata</taxon>
        <taxon>Euteleostomi</taxon>
        <taxon>Archelosauria</taxon>
        <taxon>Archosauria</taxon>
        <taxon>Dinosauria</taxon>
        <taxon>Saurischia</taxon>
        <taxon>Theropoda</taxon>
        <taxon>Coelurosauria</taxon>
        <taxon>Aves</taxon>
        <taxon>Neognathae</taxon>
        <taxon>Neoaves</taxon>
        <taxon>Telluraves</taxon>
        <taxon>Coraciimorphae</taxon>
        <taxon>Piciformes</taxon>
        <taxon>Picidae</taxon>
        <taxon>Dryobates</taxon>
    </lineage>
</organism>
<feature type="domain" description="Peptidase A2" evidence="4">
    <location>
        <begin position="146"/>
        <end position="160"/>
    </location>
</feature>
<evidence type="ECO:0000313" key="6">
    <source>
        <dbReference type="Proteomes" id="UP000053875"/>
    </source>
</evidence>
<keyword evidence="3" id="KW-0378">Hydrolase</keyword>
<dbReference type="PANTHER" id="PTHR19422">
    <property type="entry name" value="GAG RETROVIRAL POLYPROTEIN"/>
    <property type="match status" value="1"/>
</dbReference>
<dbReference type="PANTHER" id="PTHR19422:SF123">
    <property type="entry name" value="RT1 CLASS I, LOCUS CE15"/>
    <property type="match status" value="1"/>
</dbReference>
<dbReference type="Gene3D" id="2.40.70.10">
    <property type="entry name" value="Acid Proteases"/>
    <property type="match status" value="1"/>
</dbReference>
<dbReference type="InterPro" id="IPR051592">
    <property type="entry name" value="HERV-K_Pro_peptidase_A2"/>
</dbReference>
<dbReference type="Pfam" id="PF00692">
    <property type="entry name" value="dUTPase"/>
    <property type="match status" value="1"/>
</dbReference>
<dbReference type="EMBL" id="KL216513">
    <property type="protein sequence ID" value="KFV69988.1"/>
    <property type="molecule type" value="Genomic_DNA"/>
</dbReference>
<proteinExistence type="predicted"/>
<dbReference type="GO" id="GO:0004190">
    <property type="term" value="F:aspartic-type endopeptidase activity"/>
    <property type="evidence" value="ECO:0007669"/>
    <property type="project" value="UniProtKB-KW"/>
</dbReference>
<evidence type="ECO:0000256" key="3">
    <source>
        <dbReference type="ARBA" id="ARBA00022801"/>
    </source>
</evidence>
<dbReference type="InterPro" id="IPR001969">
    <property type="entry name" value="Aspartic_peptidase_AS"/>
</dbReference>
<protein>
    <recommendedName>
        <fullName evidence="4">Peptidase A2 domain-containing protein</fullName>
    </recommendedName>
</protein>
<dbReference type="Gene3D" id="2.70.40.10">
    <property type="match status" value="1"/>
</dbReference>
<dbReference type="STRING" id="118200.A0A093GL66"/>
<dbReference type="AlphaFoldDB" id="A0A093GL66"/>
<dbReference type="InterPro" id="IPR021109">
    <property type="entry name" value="Peptidase_aspartic_dom_sf"/>
</dbReference>
<dbReference type="Proteomes" id="UP000053875">
    <property type="component" value="Unassembled WGS sequence"/>
</dbReference>
<keyword evidence="1" id="KW-0645">Protease</keyword>
<dbReference type="InterPro" id="IPR029054">
    <property type="entry name" value="dUTPase-like"/>
</dbReference>
<evidence type="ECO:0000313" key="5">
    <source>
        <dbReference type="EMBL" id="KFV69988.1"/>
    </source>
</evidence>
<accession>A0A093GL66</accession>
<reference evidence="5 6" key="1">
    <citation type="submission" date="2014-04" db="EMBL/GenBank/DDBJ databases">
        <title>Genome evolution of avian class.</title>
        <authorList>
            <person name="Zhang G."/>
            <person name="Li C."/>
        </authorList>
    </citation>
    <scope>NUCLEOTIDE SEQUENCE [LARGE SCALE GENOMIC DNA]</scope>
    <source>
        <strain evidence="5">BGI_N307</strain>
    </source>
</reference>
<dbReference type="PROSITE" id="PS50175">
    <property type="entry name" value="ASP_PROT_RETROV"/>
    <property type="match status" value="1"/>
</dbReference>
<name>A0A093GL66_DRYPU</name>
<dbReference type="InterPro" id="IPR001995">
    <property type="entry name" value="Peptidase_A2_cat"/>
</dbReference>
<dbReference type="SUPFAM" id="SSF50630">
    <property type="entry name" value="Acid proteases"/>
    <property type="match status" value="1"/>
</dbReference>
<dbReference type="SUPFAM" id="SSF51283">
    <property type="entry name" value="dUTPase-like"/>
    <property type="match status" value="1"/>
</dbReference>
<dbReference type="GO" id="GO:0006508">
    <property type="term" value="P:proteolysis"/>
    <property type="evidence" value="ECO:0007669"/>
    <property type="project" value="UniProtKB-KW"/>
</dbReference>
<dbReference type="InterPro" id="IPR036157">
    <property type="entry name" value="dUTPase-like_sf"/>
</dbReference>
<evidence type="ECO:0000256" key="2">
    <source>
        <dbReference type="ARBA" id="ARBA00022750"/>
    </source>
</evidence>
<gene>
    <name evidence="5" type="ORF">N307_03487</name>
</gene>
<feature type="non-terminal residue" evidence="5">
    <location>
        <position position="160"/>
    </location>
</feature>
<evidence type="ECO:0000256" key="1">
    <source>
        <dbReference type="ARBA" id="ARBA00022670"/>
    </source>
</evidence>
<keyword evidence="2" id="KW-0064">Aspartyl protease</keyword>
<feature type="non-terminal residue" evidence="5">
    <location>
        <position position="1"/>
    </location>
</feature>
<dbReference type="PROSITE" id="PS00141">
    <property type="entry name" value="ASP_PROTEASE"/>
    <property type="match status" value="1"/>
</dbReference>